<dbReference type="EMBL" id="BARU01024690">
    <property type="protein sequence ID" value="GAH52183.1"/>
    <property type="molecule type" value="Genomic_DNA"/>
</dbReference>
<sequence length="126" mass="12388">EADANGLPVDASNTDAQVANAVTKTHDRQHAITTAADHTSAATPGQILEADANGLPVDATNTDAQVAAAVAASHAQDTDTALGAGCVSDDHGAAATDMVVNVCYGVGAAPAANTTTIGSLFIKYTA</sequence>
<gene>
    <name evidence="1" type="ORF">S03H2_39882</name>
</gene>
<protein>
    <submittedName>
        <fullName evidence="1">Uncharacterized protein</fullName>
    </submittedName>
</protein>
<organism evidence="1">
    <name type="scientific">marine sediment metagenome</name>
    <dbReference type="NCBI Taxonomy" id="412755"/>
    <lineage>
        <taxon>unclassified sequences</taxon>
        <taxon>metagenomes</taxon>
        <taxon>ecological metagenomes</taxon>
    </lineage>
</organism>
<dbReference type="AlphaFoldDB" id="X1I3Q0"/>
<evidence type="ECO:0000313" key="1">
    <source>
        <dbReference type="EMBL" id="GAH52183.1"/>
    </source>
</evidence>
<accession>X1I3Q0</accession>
<reference evidence="1" key="1">
    <citation type="journal article" date="2014" name="Front. Microbiol.">
        <title>High frequency of phylogenetically diverse reductive dehalogenase-homologous genes in deep subseafloor sedimentary metagenomes.</title>
        <authorList>
            <person name="Kawai M."/>
            <person name="Futagami T."/>
            <person name="Toyoda A."/>
            <person name="Takaki Y."/>
            <person name="Nishi S."/>
            <person name="Hori S."/>
            <person name="Arai W."/>
            <person name="Tsubouchi T."/>
            <person name="Morono Y."/>
            <person name="Uchiyama I."/>
            <person name="Ito T."/>
            <person name="Fujiyama A."/>
            <person name="Inagaki F."/>
            <person name="Takami H."/>
        </authorList>
    </citation>
    <scope>NUCLEOTIDE SEQUENCE</scope>
    <source>
        <strain evidence="1">Expedition CK06-06</strain>
    </source>
</reference>
<name>X1I3Q0_9ZZZZ</name>
<comment type="caution">
    <text evidence="1">The sequence shown here is derived from an EMBL/GenBank/DDBJ whole genome shotgun (WGS) entry which is preliminary data.</text>
</comment>
<proteinExistence type="predicted"/>
<feature type="non-terminal residue" evidence="1">
    <location>
        <position position="1"/>
    </location>
</feature>